<keyword evidence="4" id="KW-1185">Reference proteome</keyword>
<sequence length="529" mass="54714">MMAHLAWLELRQQVGGRVFGIVFAISVLMVVGGMAIDELRVGMADEGARIGAAAIVRTHLVWSLFFLFTAAALVGEAVLRDELTGFASLVRATPVAAGSHALGRFMGAFGAVLLCFVSVPVAMIAGGVALGLGSGPLGSHLFAFFTLAFPNLLLACALFYALAGVTRSMTGCLLGAAGLLTLYGIAGESGSAGLGLIEPFGFAAVTGATLSCSVAQRDAGWPPLAGELLANRALWLGVAAALVGLGTWLQTRRGARDDRPRPSASSLSGGAGRSTGERSSPASPRSEPGGTVIVTQIAARTAFEARRIVPTPTFAALLMMGLAAAAAAASRVDGTPATVAALATSFRLVPVVVALFFAGELFWAEREHKVEPIMTATPVRGAVLVFAKFLALALVLLSLAAAIAGAGAATELAMGRWPAPRAYLMWYVLPQTYDWLLLGALAIFLQSLAPNKLAGWGYMVFYLIGSLALNKLGWQDPHYRYGGYPGAPLPPALSGAHGVGWYRLGWGTAAAAMIALACGRGLPRARPAR</sequence>
<dbReference type="RefSeq" id="WP_140418424.1">
    <property type="nucleotide sequence ID" value="NZ_NBBJ01000002.1"/>
</dbReference>
<evidence type="ECO:0000313" key="3">
    <source>
        <dbReference type="EMBL" id="OWK30496.1"/>
    </source>
</evidence>
<feature type="transmembrane region" description="Helical" evidence="2">
    <location>
        <begin position="500"/>
        <end position="519"/>
    </location>
</feature>
<evidence type="ECO:0000256" key="2">
    <source>
        <dbReference type="SAM" id="Phobius"/>
    </source>
</evidence>
<name>A0A245ZL78_9SPHN</name>
<feature type="transmembrane region" description="Helical" evidence="2">
    <location>
        <begin position="18"/>
        <end position="36"/>
    </location>
</feature>
<dbReference type="AlphaFoldDB" id="A0A245ZL78"/>
<feature type="transmembrane region" description="Helical" evidence="2">
    <location>
        <begin position="383"/>
        <end position="404"/>
    </location>
</feature>
<reference evidence="3 4" key="1">
    <citation type="submission" date="2017-03" db="EMBL/GenBank/DDBJ databases">
        <title>Genome sequence of Sphingomonas mucosissima DSM 17494.</title>
        <authorList>
            <person name="Poehlein A."/>
            <person name="Wuebbeler J.H."/>
            <person name="Steinbuechel A."/>
            <person name="Daniel R."/>
        </authorList>
    </citation>
    <scope>NUCLEOTIDE SEQUENCE [LARGE SCALE GENOMIC DNA]</scope>
    <source>
        <strain evidence="3 4">DSM 17494</strain>
    </source>
</reference>
<feature type="transmembrane region" description="Helical" evidence="2">
    <location>
        <begin position="108"/>
        <end position="130"/>
    </location>
</feature>
<feature type="transmembrane region" description="Helical" evidence="2">
    <location>
        <begin position="314"/>
        <end position="332"/>
    </location>
</feature>
<feature type="region of interest" description="Disordered" evidence="1">
    <location>
        <begin position="253"/>
        <end position="290"/>
    </location>
</feature>
<feature type="compositionally biased region" description="Low complexity" evidence="1">
    <location>
        <begin position="277"/>
        <end position="290"/>
    </location>
</feature>
<feature type="transmembrane region" description="Helical" evidence="2">
    <location>
        <begin position="233"/>
        <end position="251"/>
    </location>
</feature>
<keyword evidence="2" id="KW-0472">Membrane</keyword>
<feature type="transmembrane region" description="Helical" evidence="2">
    <location>
        <begin position="338"/>
        <end position="363"/>
    </location>
</feature>
<comment type="caution">
    <text evidence="3">The sequence shown here is derived from an EMBL/GenBank/DDBJ whole genome shotgun (WGS) entry which is preliminary data.</text>
</comment>
<feature type="transmembrane region" description="Helical" evidence="2">
    <location>
        <begin position="142"/>
        <end position="162"/>
    </location>
</feature>
<organism evidence="3 4">
    <name type="scientific">Sphingomonas mucosissima</name>
    <dbReference type="NCBI Taxonomy" id="370959"/>
    <lineage>
        <taxon>Bacteria</taxon>
        <taxon>Pseudomonadati</taxon>
        <taxon>Pseudomonadota</taxon>
        <taxon>Alphaproteobacteria</taxon>
        <taxon>Sphingomonadales</taxon>
        <taxon>Sphingomonadaceae</taxon>
        <taxon>Sphingomonas</taxon>
    </lineage>
</organism>
<dbReference type="EMBL" id="NBBJ01000002">
    <property type="protein sequence ID" value="OWK30496.1"/>
    <property type="molecule type" value="Genomic_DNA"/>
</dbReference>
<dbReference type="Proteomes" id="UP000197783">
    <property type="component" value="Unassembled WGS sequence"/>
</dbReference>
<feature type="transmembrane region" description="Helical" evidence="2">
    <location>
        <begin position="169"/>
        <end position="186"/>
    </location>
</feature>
<keyword evidence="2" id="KW-0812">Transmembrane</keyword>
<feature type="transmembrane region" description="Helical" evidence="2">
    <location>
        <begin position="424"/>
        <end position="444"/>
    </location>
</feature>
<feature type="transmembrane region" description="Helical" evidence="2">
    <location>
        <begin position="456"/>
        <end position="474"/>
    </location>
</feature>
<dbReference type="OrthoDB" id="100605at2"/>
<accession>A0A245ZL78</accession>
<protein>
    <submittedName>
        <fullName evidence="3">ABC-2 family transporter protein</fullName>
    </submittedName>
</protein>
<proteinExistence type="predicted"/>
<evidence type="ECO:0000313" key="4">
    <source>
        <dbReference type="Proteomes" id="UP000197783"/>
    </source>
</evidence>
<feature type="transmembrane region" description="Helical" evidence="2">
    <location>
        <begin position="60"/>
        <end position="79"/>
    </location>
</feature>
<gene>
    <name evidence="3" type="ORF">SPMU_14830</name>
</gene>
<evidence type="ECO:0000256" key="1">
    <source>
        <dbReference type="SAM" id="MobiDB-lite"/>
    </source>
</evidence>
<keyword evidence="2" id="KW-1133">Transmembrane helix</keyword>